<proteinExistence type="predicted"/>
<gene>
    <name evidence="1" type="ORF">C667_24259</name>
</gene>
<dbReference type="Pfam" id="PF13245">
    <property type="entry name" value="AAA_19"/>
    <property type="match status" value="1"/>
</dbReference>
<organism evidence="1 2">
    <name type="scientific">Thauera phenylacetica B4P</name>
    <dbReference type="NCBI Taxonomy" id="1234382"/>
    <lineage>
        <taxon>Bacteria</taxon>
        <taxon>Pseudomonadati</taxon>
        <taxon>Pseudomonadota</taxon>
        <taxon>Betaproteobacteria</taxon>
        <taxon>Rhodocyclales</taxon>
        <taxon>Zoogloeaceae</taxon>
        <taxon>Thauera</taxon>
    </lineage>
</organism>
<comment type="caution">
    <text evidence="1">The sequence shown here is derived from an EMBL/GenBank/DDBJ whole genome shotgun (WGS) entry which is preliminary data.</text>
</comment>
<accession>N6YQL3</accession>
<dbReference type="AlphaFoldDB" id="N6YQL3"/>
<dbReference type="Proteomes" id="UP000013047">
    <property type="component" value="Unassembled WGS sequence"/>
</dbReference>
<dbReference type="EMBL" id="AMXF01000587">
    <property type="protein sequence ID" value="ENO84672.1"/>
    <property type="molecule type" value="Genomic_DNA"/>
</dbReference>
<evidence type="ECO:0000313" key="1">
    <source>
        <dbReference type="EMBL" id="ENO84672.1"/>
    </source>
</evidence>
<dbReference type="InterPro" id="IPR027417">
    <property type="entry name" value="P-loop_NTPase"/>
</dbReference>
<name>N6YQL3_9RHOO</name>
<evidence type="ECO:0000313" key="2">
    <source>
        <dbReference type="Proteomes" id="UP000013047"/>
    </source>
</evidence>
<dbReference type="Gene3D" id="3.40.50.300">
    <property type="entry name" value="P-loop containing nucleotide triphosphate hydrolases"/>
    <property type="match status" value="1"/>
</dbReference>
<keyword evidence="2" id="KW-1185">Reference proteome</keyword>
<reference evidence="1 2" key="1">
    <citation type="submission" date="2012-09" db="EMBL/GenBank/DDBJ databases">
        <title>Draft Genome Sequences of 6 Strains from Genus Thauera.</title>
        <authorList>
            <person name="Liu B."/>
            <person name="Shapleigh J.P."/>
            <person name="Frostegard A.H."/>
        </authorList>
    </citation>
    <scope>NUCLEOTIDE SEQUENCE [LARGE SCALE GENOMIC DNA]</scope>
    <source>
        <strain evidence="1 2">B4P</strain>
    </source>
</reference>
<feature type="non-terminal residue" evidence="1">
    <location>
        <position position="176"/>
    </location>
</feature>
<protein>
    <submittedName>
        <fullName evidence="1">Exodeoxyribonuclease V subunit alpha</fullName>
    </submittedName>
</protein>
<sequence>MLAWPVEAQPAVAALWAGLPADPAAWLAALQQSPVVRRIGRDPELGQPLLIDGPEDAPRLYLHRYWQYERSVAAAVVERCARPEPVDEERARTWLDRLFPATPGAPTREEAVDWQKLACAIALRGRLSILTGGPGTGKTYTAARLLALLLATHPAPERLRIALAAPTGKAAARLRQ</sequence>
<dbReference type="SUPFAM" id="SSF52540">
    <property type="entry name" value="P-loop containing nucleoside triphosphate hydrolases"/>
    <property type="match status" value="1"/>
</dbReference>